<keyword evidence="3" id="KW-1185">Reference proteome</keyword>
<feature type="compositionally biased region" description="Polar residues" evidence="1">
    <location>
        <begin position="87"/>
        <end position="103"/>
    </location>
</feature>
<reference evidence="2" key="1">
    <citation type="journal article" date="2020" name="New Phytol.">
        <title>Comparative genomics reveals dynamic genome evolution in host specialist ectomycorrhizal fungi.</title>
        <authorList>
            <person name="Lofgren L.A."/>
            <person name="Nguyen N.H."/>
            <person name="Vilgalys R."/>
            <person name="Ruytinx J."/>
            <person name="Liao H.L."/>
            <person name="Branco S."/>
            <person name="Kuo A."/>
            <person name="LaButti K."/>
            <person name="Lipzen A."/>
            <person name="Andreopoulos W."/>
            <person name="Pangilinan J."/>
            <person name="Riley R."/>
            <person name="Hundley H."/>
            <person name="Na H."/>
            <person name="Barry K."/>
            <person name="Grigoriev I.V."/>
            <person name="Stajich J.E."/>
            <person name="Kennedy P.G."/>
        </authorList>
    </citation>
    <scope>NUCLEOTIDE SEQUENCE</scope>
    <source>
        <strain evidence="2">FC203</strain>
    </source>
</reference>
<evidence type="ECO:0000256" key="1">
    <source>
        <dbReference type="SAM" id="MobiDB-lite"/>
    </source>
</evidence>
<protein>
    <submittedName>
        <fullName evidence="2">Uncharacterized protein</fullName>
    </submittedName>
</protein>
<dbReference type="EMBL" id="JABBWK010000035">
    <property type="protein sequence ID" value="KAG1898924.1"/>
    <property type="molecule type" value="Genomic_DNA"/>
</dbReference>
<name>A0AAD4E5N7_9AGAM</name>
<accession>A0AAD4E5N7</accession>
<gene>
    <name evidence="2" type="ORF">F5891DRAFT_981351</name>
</gene>
<proteinExistence type="predicted"/>
<evidence type="ECO:0000313" key="3">
    <source>
        <dbReference type="Proteomes" id="UP001195769"/>
    </source>
</evidence>
<dbReference type="Proteomes" id="UP001195769">
    <property type="component" value="Unassembled WGS sequence"/>
</dbReference>
<dbReference type="GeneID" id="64671388"/>
<feature type="region of interest" description="Disordered" evidence="1">
    <location>
        <begin position="65"/>
        <end position="123"/>
    </location>
</feature>
<evidence type="ECO:0000313" key="2">
    <source>
        <dbReference type="EMBL" id="KAG1898924.1"/>
    </source>
</evidence>
<sequence length="160" mass="17781">MLLDERQVLTIVAYWICVRSGEGVEGGKRGEGGSDFLPGVLNTRKIKPIVRHKFNLVICVDLNGPRMGTQGVDQRHGEKQQRECLGASTQSNTPPSQHGVNNQPEEDSTGPSKRHGADMMHNGNNREELTMLLDDIKTEGNDLKRADEYGSACYKKYSLR</sequence>
<dbReference type="AlphaFoldDB" id="A0AAD4E5N7"/>
<dbReference type="RefSeq" id="XP_041224500.1">
    <property type="nucleotide sequence ID" value="XM_041377090.1"/>
</dbReference>
<organism evidence="2 3">
    <name type="scientific">Suillus fuscotomentosus</name>
    <dbReference type="NCBI Taxonomy" id="1912939"/>
    <lineage>
        <taxon>Eukaryota</taxon>
        <taxon>Fungi</taxon>
        <taxon>Dikarya</taxon>
        <taxon>Basidiomycota</taxon>
        <taxon>Agaricomycotina</taxon>
        <taxon>Agaricomycetes</taxon>
        <taxon>Agaricomycetidae</taxon>
        <taxon>Boletales</taxon>
        <taxon>Suillineae</taxon>
        <taxon>Suillaceae</taxon>
        <taxon>Suillus</taxon>
    </lineage>
</organism>
<feature type="compositionally biased region" description="Basic and acidic residues" evidence="1">
    <location>
        <begin position="73"/>
        <end position="82"/>
    </location>
</feature>
<comment type="caution">
    <text evidence="2">The sequence shown here is derived from an EMBL/GenBank/DDBJ whole genome shotgun (WGS) entry which is preliminary data.</text>
</comment>